<dbReference type="RefSeq" id="WP_015177632.1">
    <property type="nucleotide sequence ID" value="NC_019729.1"/>
</dbReference>
<dbReference type="Proteomes" id="UP000010478">
    <property type="component" value="Chromosome"/>
</dbReference>
<dbReference type="Gene3D" id="1.10.101.10">
    <property type="entry name" value="PGBD-like superfamily/PGBD"/>
    <property type="match status" value="2"/>
</dbReference>
<dbReference type="Pfam" id="PF01471">
    <property type="entry name" value="PG_binding_1"/>
    <property type="match status" value="2"/>
</dbReference>
<dbReference type="InterPro" id="IPR036365">
    <property type="entry name" value="PGBD-like_sf"/>
</dbReference>
<feature type="domain" description="Peptidoglycan binding-like" evidence="1">
    <location>
        <begin position="43"/>
        <end position="99"/>
    </location>
</feature>
<sequence length="176" mass="19235">MYTEERSLNNETMALVADTTAQSTIALAETTGVNKPTLQIGSTGQAVKELQQLLYHWAYYFGPIDGIFGVQVQNAVKGYQHRVFLQEDGIVGPLTWEALYSGAPVNMPVVMKGSSGNAVKIVQNVLKINGYYFGSIDGLFGPMTDVAVRQLQISMALPQDGIVGYRTWHALSKLPH</sequence>
<dbReference type="eggNOG" id="COG3409">
    <property type="taxonomic scope" value="Bacteria"/>
</dbReference>
<protein>
    <submittedName>
        <fullName evidence="2">Peptidoglycan-binding domain 1 protein</fullName>
    </submittedName>
</protein>
<name>K9VMB4_9CYAN</name>
<dbReference type="KEGG" id="oni:Osc7112_4053"/>
<feature type="domain" description="Peptidoglycan binding-like" evidence="1">
    <location>
        <begin position="115"/>
        <end position="171"/>
    </location>
</feature>
<proteinExistence type="predicted"/>
<evidence type="ECO:0000313" key="2">
    <source>
        <dbReference type="EMBL" id="AFZ08385.1"/>
    </source>
</evidence>
<accession>K9VMB4</accession>
<dbReference type="EMBL" id="CP003614">
    <property type="protein sequence ID" value="AFZ08385.1"/>
    <property type="molecule type" value="Genomic_DNA"/>
</dbReference>
<reference evidence="2 3" key="1">
    <citation type="submission" date="2012-05" db="EMBL/GenBank/DDBJ databases">
        <title>Finished chromosome of genome of Oscillatoria sp. PCC 7112.</title>
        <authorList>
            <consortium name="US DOE Joint Genome Institute"/>
            <person name="Gugger M."/>
            <person name="Coursin T."/>
            <person name="Rippka R."/>
            <person name="Tandeau De Marsac N."/>
            <person name="Huntemann M."/>
            <person name="Wei C.-L."/>
            <person name="Han J."/>
            <person name="Detter J.C."/>
            <person name="Han C."/>
            <person name="Tapia R."/>
            <person name="Davenport K."/>
            <person name="Daligault H."/>
            <person name="Erkkila T."/>
            <person name="Gu W."/>
            <person name="Munk A.C.C."/>
            <person name="Teshima H."/>
            <person name="Xu Y."/>
            <person name="Chain P."/>
            <person name="Chen A."/>
            <person name="Krypides N."/>
            <person name="Mavromatis K."/>
            <person name="Markowitz V."/>
            <person name="Szeto E."/>
            <person name="Ivanova N."/>
            <person name="Mikhailova N."/>
            <person name="Ovchinnikova G."/>
            <person name="Pagani I."/>
            <person name="Pati A."/>
            <person name="Goodwin L."/>
            <person name="Peters L."/>
            <person name="Pitluck S."/>
            <person name="Woyke T."/>
            <person name="Kerfeld C."/>
        </authorList>
    </citation>
    <scope>NUCLEOTIDE SEQUENCE [LARGE SCALE GENOMIC DNA]</scope>
    <source>
        <strain evidence="2 3">PCC 7112</strain>
    </source>
</reference>
<dbReference type="OrthoDB" id="511527at2"/>
<keyword evidence="3" id="KW-1185">Reference proteome</keyword>
<dbReference type="SUPFAM" id="SSF47090">
    <property type="entry name" value="PGBD-like"/>
    <property type="match status" value="2"/>
</dbReference>
<dbReference type="STRING" id="179408.Osc7112_4053"/>
<dbReference type="InterPro" id="IPR036366">
    <property type="entry name" value="PGBDSf"/>
</dbReference>
<gene>
    <name evidence="2" type="ORF">Osc7112_4053</name>
</gene>
<dbReference type="HOGENOM" id="CLU_111573_2_0_3"/>
<evidence type="ECO:0000259" key="1">
    <source>
        <dbReference type="Pfam" id="PF01471"/>
    </source>
</evidence>
<organism evidence="2 3">
    <name type="scientific">Phormidium nigroviride PCC 7112</name>
    <dbReference type="NCBI Taxonomy" id="179408"/>
    <lineage>
        <taxon>Bacteria</taxon>
        <taxon>Bacillati</taxon>
        <taxon>Cyanobacteriota</taxon>
        <taxon>Cyanophyceae</taxon>
        <taxon>Oscillatoriophycideae</taxon>
        <taxon>Oscillatoriales</taxon>
        <taxon>Oscillatoriaceae</taxon>
        <taxon>Phormidium</taxon>
    </lineage>
</organism>
<dbReference type="AlphaFoldDB" id="K9VMB4"/>
<evidence type="ECO:0000313" key="3">
    <source>
        <dbReference type="Proteomes" id="UP000010478"/>
    </source>
</evidence>
<dbReference type="InterPro" id="IPR002477">
    <property type="entry name" value="Peptidoglycan-bd-like"/>
</dbReference>